<gene>
    <name evidence="3" type="ORF">M6B38_363100</name>
    <name evidence="2" type="ORF">M6B38_402920</name>
</gene>
<sequence length="181" mass="19174">MSDGSDNRCRGAPLSAALDAAPPLMSRAPSAAPTSFGAAPLRRTQPSRPPARAPERWHAIPASSWPPAATRSQSPSAVGAISCRASTQNPASTGRRPLPTQHRRRHEPCRRGSQSRHTSPSAVDLSPRPSARPPADELPPSRHLEPHRASAKLLRRRPLLLCLATTASSALTESSVVPAPI</sequence>
<comment type="caution">
    <text evidence="3">The sequence shown here is derived from an EMBL/GenBank/DDBJ whole genome shotgun (WGS) entry which is preliminary data.</text>
</comment>
<evidence type="ECO:0000313" key="4">
    <source>
        <dbReference type="Proteomes" id="UP001140949"/>
    </source>
</evidence>
<feature type="compositionally biased region" description="Basic and acidic residues" evidence="1">
    <location>
        <begin position="139"/>
        <end position="148"/>
    </location>
</feature>
<feature type="region of interest" description="Disordered" evidence="1">
    <location>
        <begin position="1"/>
        <end position="151"/>
    </location>
</feature>
<keyword evidence="4" id="KW-1185">Reference proteome</keyword>
<evidence type="ECO:0000313" key="3">
    <source>
        <dbReference type="EMBL" id="KAJ6828413.1"/>
    </source>
</evidence>
<reference evidence="3" key="1">
    <citation type="journal article" date="2023" name="GigaByte">
        <title>Genome assembly of the bearded iris, Iris pallida Lam.</title>
        <authorList>
            <person name="Bruccoleri R.E."/>
            <person name="Oakeley E.J."/>
            <person name="Faust A.M.E."/>
            <person name="Altorfer M."/>
            <person name="Dessus-Babus S."/>
            <person name="Burckhardt D."/>
            <person name="Oertli M."/>
            <person name="Naumann U."/>
            <person name="Petersen F."/>
            <person name="Wong J."/>
        </authorList>
    </citation>
    <scope>NUCLEOTIDE SEQUENCE</scope>
    <source>
        <strain evidence="3">GSM-AAB239-AS_SAM_17_03QT</strain>
    </source>
</reference>
<dbReference type="AlphaFoldDB" id="A0AAX6GIQ5"/>
<evidence type="ECO:0000256" key="1">
    <source>
        <dbReference type="SAM" id="MobiDB-lite"/>
    </source>
</evidence>
<name>A0AAX6GIQ5_IRIPA</name>
<reference evidence="3" key="2">
    <citation type="submission" date="2023-04" db="EMBL/GenBank/DDBJ databases">
        <authorList>
            <person name="Bruccoleri R.E."/>
            <person name="Oakeley E.J."/>
            <person name="Faust A.-M."/>
            <person name="Dessus-Babus S."/>
            <person name="Altorfer M."/>
            <person name="Burckhardt D."/>
            <person name="Oertli M."/>
            <person name="Naumann U."/>
            <person name="Petersen F."/>
            <person name="Wong J."/>
        </authorList>
    </citation>
    <scope>NUCLEOTIDE SEQUENCE</scope>
    <source>
        <strain evidence="3">GSM-AAB239-AS_SAM_17_03QT</strain>
        <tissue evidence="3">Leaf</tissue>
    </source>
</reference>
<dbReference type="EMBL" id="JANAVB010026177">
    <property type="protein sequence ID" value="KAJ6819499.1"/>
    <property type="molecule type" value="Genomic_DNA"/>
</dbReference>
<proteinExistence type="predicted"/>
<dbReference type="Proteomes" id="UP001140949">
    <property type="component" value="Unassembled WGS sequence"/>
</dbReference>
<dbReference type="EMBL" id="JANAVB010019383">
    <property type="protein sequence ID" value="KAJ6828413.1"/>
    <property type="molecule type" value="Genomic_DNA"/>
</dbReference>
<organism evidence="3 4">
    <name type="scientific">Iris pallida</name>
    <name type="common">Sweet iris</name>
    <dbReference type="NCBI Taxonomy" id="29817"/>
    <lineage>
        <taxon>Eukaryota</taxon>
        <taxon>Viridiplantae</taxon>
        <taxon>Streptophyta</taxon>
        <taxon>Embryophyta</taxon>
        <taxon>Tracheophyta</taxon>
        <taxon>Spermatophyta</taxon>
        <taxon>Magnoliopsida</taxon>
        <taxon>Liliopsida</taxon>
        <taxon>Asparagales</taxon>
        <taxon>Iridaceae</taxon>
        <taxon>Iridoideae</taxon>
        <taxon>Irideae</taxon>
        <taxon>Iris</taxon>
    </lineage>
</organism>
<feature type="compositionally biased region" description="Low complexity" evidence="1">
    <location>
        <begin position="12"/>
        <end position="24"/>
    </location>
</feature>
<accession>A0AAX6GIQ5</accession>
<evidence type="ECO:0000313" key="2">
    <source>
        <dbReference type="EMBL" id="KAJ6819499.1"/>
    </source>
</evidence>
<protein>
    <submittedName>
        <fullName evidence="3">Pollen-specific leucine-rich repeat extensin-like protein 3</fullName>
    </submittedName>
</protein>